<dbReference type="PROSITE" id="PS00070">
    <property type="entry name" value="ALDEHYDE_DEHYDR_CYS"/>
    <property type="match status" value="1"/>
</dbReference>
<dbReference type="AlphaFoldDB" id="A0A0K1PWN9"/>
<dbReference type="InterPro" id="IPR008266">
    <property type="entry name" value="Tyr_kinase_AS"/>
</dbReference>
<evidence type="ECO:0000256" key="11">
    <source>
        <dbReference type="SAM" id="MobiDB-lite"/>
    </source>
</evidence>
<evidence type="ECO:0000256" key="6">
    <source>
        <dbReference type="ARBA" id="ARBA00022840"/>
    </source>
</evidence>
<dbReference type="Pfam" id="PF00069">
    <property type="entry name" value="Pkinase"/>
    <property type="match status" value="1"/>
</dbReference>
<feature type="compositionally biased region" description="Low complexity" evidence="11">
    <location>
        <begin position="481"/>
        <end position="494"/>
    </location>
</feature>
<feature type="region of interest" description="Disordered" evidence="11">
    <location>
        <begin position="481"/>
        <end position="558"/>
    </location>
</feature>
<accession>A0A0K1PWN9</accession>
<dbReference type="InterPro" id="IPR029510">
    <property type="entry name" value="Ald_DH_CS_GLU"/>
</dbReference>
<dbReference type="Proteomes" id="UP000064967">
    <property type="component" value="Chromosome"/>
</dbReference>
<evidence type="ECO:0000256" key="9">
    <source>
        <dbReference type="PROSITE-ProRule" id="PRU10141"/>
    </source>
</evidence>
<evidence type="ECO:0000256" key="1">
    <source>
        <dbReference type="ARBA" id="ARBA00010886"/>
    </source>
</evidence>
<dbReference type="GO" id="GO:0005524">
    <property type="term" value="F:ATP binding"/>
    <property type="evidence" value="ECO:0007669"/>
    <property type="project" value="UniProtKB-UniRule"/>
</dbReference>
<dbReference type="SUPFAM" id="SSF53720">
    <property type="entry name" value="ALDH-like"/>
    <property type="match status" value="1"/>
</dbReference>
<sequence length="558" mass="58962">MRDGAATMKRVTLELGGKSPSILLDDAVLDQAIPAALIIAFMNSGQACAAGARLLVPKSRLEEVRKAMPRRGPRGRPKEWVAATTPSTWTAFALDDAHRRSRETRKPPCYYIDAMGAALPQTPSRLGPYELLFPIGSGGMATVYLAQHTERVGALYALKLTHPHLRARLDRARELVAEARIATRIRHPNVAQVLHADEATGGVYLVMDYVEGDSLAELARSLEASGERMPLSIGLGIVCGALEGLHAAHELCGDDGAPLAIVHRDFSPHNILVGVDGVARLTDFGIAKSRDNEAVTESGVVKGKFGYMAPEQLRGRTLDRRVDIWAAGVVAWEMCTGERLFGSGDHASMMLRLVTEKPRRARSIAPALPPALDDAIAQALELDAQRRWGTARELGAAIRAAAPIADTIEIGAFVRRVAQGQLGARATSIAEAIRRRATSSVRAPSRRWILPAVLLPIVAASAAAAAIVVVKRAPASVIAPPIAPPTTASSSATTHVLPPPSAILEQPPAAVTSASASASASAPAPASPRPRTAPRARGTSTKSSTNGGALLDNPYKNE</sequence>
<evidence type="ECO:0000256" key="7">
    <source>
        <dbReference type="ARBA" id="ARBA00023002"/>
    </source>
</evidence>
<dbReference type="EC" id="2.7.11.1" evidence="2"/>
<evidence type="ECO:0000259" key="13">
    <source>
        <dbReference type="PROSITE" id="PS50011"/>
    </source>
</evidence>
<dbReference type="OrthoDB" id="9801841at2"/>
<proteinExistence type="inferred from homology"/>
<evidence type="ECO:0000256" key="3">
    <source>
        <dbReference type="ARBA" id="ARBA00022679"/>
    </source>
</evidence>
<evidence type="ECO:0000256" key="12">
    <source>
        <dbReference type="SAM" id="Phobius"/>
    </source>
</evidence>
<evidence type="ECO:0000256" key="4">
    <source>
        <dbReference type="ARBA" id="ARBA00022741"/>
    </source>
</evidence>
<evidence type="ECO:0000256" key="10">
    <source>
        <dbReference type="RuleBase" id="RU003345"/>
    </source>
</evidence>
<evidence type="ECO:0000313" key="14">
    <source>
        <dbReference type="EMBL" id="AKU97932.1"/>
    </source>
</evidence>
<comment type="similarity">
    <text evidence="1">Belongs to the protein kinase superfamily. NEK Ser/Thr protein kinase family. NIMA subfamily.</text>
</comment>
<dbReference type="CDD" id="cd14014">
    <property type="entry name" value="STKc_PknB_like"/>
    <property type="match status" value="1"/>
</dbReference>
<gene>
    <name evidence="14" type="ORF">AKJ09_04596</name>
</gene>
<keyword evidence="14" id="KW-0723">Serine/threonine-protein kinase</keyword>
<evidence type="ECO:0000313" key="15">
    <source>
        <dbReference type="Proteomes" id="UP000064967"/>
    </source>
</evidence>
<dbReference type="InterPro" id="IPR017441">
    <property type="entry name" value="Protein_kinase_ATP_BS"/>
</dbReference>
<dbReference type="InterPro" id="IPR016161">
    <property type="entry name" value="Ald_DH/histidinol_DH"/>
</dbReference>
<dbReference type="EMBL" id="CP012333">
    <property type="protein sequence ID" value="AKU97932.1"/>
    <property type="molecule type" value="Genomic_DNA"/>
</dbReference>
<dbReference type="PROSITE" id="PS00109">
    <property type="entry name" value="PROTEIN_KINASE_TYR"/>
    <property type="match status" value="1"/>
</dbReference>
<feature type="transmembrane region" description="Helical" evidence="12">
    <location>
        <begin position="448"/>
        <end position="470"/>
    </location>
</feature>
<dbReference type="RefSeq" id="WP_146648989.1">
    <property type="nucleotide sequence ID" value="NZ_CP012333.1"/>
</dbReference>
<keyword evidence="5 14" id="KW-0418">Kinase</keyword>
<comment type="similarity">
    <text evidence="10">Belongs to the aldehyde dehydrogenase family.</text>
</comment>
<keyword evidence="15" id="KW-1185">Reference proteome</keyword>
<dbReference type="GO" id="GO:0016620">
    <property type="term" value="F:oxidoreductase activity, acting on the aldehyde or oxo group of donors, NAD or NADP as acceptor"/>
    <property type="evidence" value="ECO:0007669"/>
    <property type="project" value="InterPro"/>
</dbReference>
<dbReference type="InterPro" id="IPR000719">
    <property type="entry name" value="Prot_kinase_dom"/>
</dbReference>
<dbReference type="InterPro" id="IPR016160">
    <property type="entry name" value="Ald_DH_CS_CYS"/>
</dbReference>
<dbReference type="InterPro" id="IPR050660">
    <property type="entry name" value="NEK_Ser/Thr_kinase"/>
</dbReference>
<keyword evidence="3" id="KW-0808">Transferase</keyword>
<keyword evidence="6 9" id="KW-0067">ATP-binding</keyword>
<dbReference type="Pfam" id="PF00171">
    <property type="entry name" value="Aldedh"/>
    <property type="match status" value="1"/>
</dbReference>
<dbReference type="PROSITE" id="PS50011">
    <property type="entry name" value="PROTEIN_KINASE_DOM"/>
    <property type="match status" value="1"/>
</dbReference>
<keyword evidence="4 9" id="KW-0547">Nucleotide-binding</keyword>
<evidence type="ECO:0000256" key="5">
    <source>
        <dbReference type="ARBA" id="ARBA00022777"/>
    </source>
</evidence>
<dbReference type="PROSITE" id="PS00107">
    <property type="entry name" value="PROTEIN_KINASE_ATP"/>
    <property type="match status" value="1"/>
</dbReference>
<dbReference type="PANTHER" id="PTHR43671:SF13">
    <property type="entry name" value="SERINE_THREONINE-PROTEIN KINASE NEK2"/>
    <property type="match status" value="1"/>
</dbReference>
<dbReference type="Gene3D" id="1.10.510.10">
    <property type="entry name" value="Transferase(Phosphotransferase) domain 1"/>
    <property type="match status" value="1"/>
</dbReference>
<dbReference type="Gene3D" id="3.30.200.20">
    <property type="entry name" value="Phosphorylase Kinase, domain 1"/>
    <property type="match status" value="1"/>
</dbReference>
<keyword evidence="12" id="KW-1133">Transmembrane helix</keyword>
<keyword evidence="12" id="KW-0812">Transmembrane</keyword>
<dbReference type="PANTHER" id="PTHR43671">
    <property type="entry name" value="SERINE/THREONINE-PROTEIN KINASE NEK"/>
    <property type="match status" value="1"/>
</dbReference>
<dbReference type="Gene3D" id="3.40.309.10">
    <property type="entry name" value="Aldehyde Dehydrogenase, Chain A, domain 2"/>
    <property type="match status" value="1"/>
</dbReference>
<keyword evidence="12" id="KW-0472">Membrane</keyword>
<dbReference type="InterPro" id="IPR016163">
    <property type="entry name" value="Ald_DH_C"/>
</dbReference>
<feature type="domain" description="Protein kinase" evidence="13">
    <location>
        <begin position="129"/>
        <end position="405"/>
    </location>
</feature>
<dbReference type="InterPro" id="IPR015590">
    <property type="entry name" value="Aldehyde_DH_dom"/>
</dbReference>
<evidence type="ECO:0000256" key="8">
    <source>
        <dbReference type="PROSITE-ProRule" id="PRU10007"/>
    </source>
</evidence>
<dbReference type="PROSITE" id="PS00687">
    <property type="entry name" value="ALDEHYDE_DEHYDR_GLU"/>
    <property type="match status" value="1"/>
</dbReference>
<dbReference type="STRING" id="1391654.AKJ09_04596"/>
<feature type="active site" evidence="8">
    <location>
        <position position="14"/>
    </location>
</feature>
<dbReference type="SUPFAM" id="SSF56112">
    <property type="entry name" value="Protein kinase-like (PK-like)"/>
    <property type="match status" value="1"/>
</dbReference>
<reference evidence="14 15" key="1">
    <citation type="submission" date="2015-08" db="EMBL/GenBank/DDBJ databases">
        <authorList>
            <person name="Babu N.S."/>
            <person name="Beckwith C.J."/>
            <person name="Beseler K.G."/>
            <person name="Brison A."/>
            <person name="Carone J.V."/>
            <person name="Caskin T.P."/>
            <person name="Diamond M."/>
            <person name="Durham M.E."/>
            <person name="Foxe J.M."/>
            <person name="Go M."/>
            <person name="Henderson B.A."/>
            <person name="Jones I.B."/>
            <person name="McGettigan J.A."/>
            <person name="Micheletti S.J."/>
            <person name="Nasrallah M.E."/>
            <person name="Ortiz D."/>
            <person name="Piller C.R."/>
            <person name="Privatt S.R."/>
            <person name="Schneider S.L."/>
            <person name="Sharp S."/>
            <person name="Smith T.C."/>
            <person name="Stanton J.D."/>
            <person name="Ullery H.E."/>
            <person name="Wilson R.J."/>
            <person name="Serrano M.G."/>
            <person name="Buck G."/>
            <person name="Lee V."/>
            <person name="Wang Y."/>
            <person name="Carvalho R."/>
            <person name="Voegtly L."/>
            <person name="Shi R."/>
            <person name="Duckworth R."/>
            <person name="Johnson A."/>
            <person name="Loviza R."/>
            <person name="Walstead R."/>
            <person name="Shah Z."/>
            <person name="Kiflezghi M."/>
            <person name="Wade K."/>
            <person name="Ball S.L."/>
            <person name="Bradley K.W."/>
            <person name="Asai D.J."/>
            <person name="Bowman C.A."/>
            <person name="Russell D.A."/>
            <person name="Pope W.H."/>
            <person name="Jacobs-Sera D."/>
            <person name="Hendrix R.W."/>
            <person name="Hatfull G.F."/>
        </authorList>
    </citation>
    <scope>NUCLEOTIDE SEQUENCE [LARGE SCALE GENOMIC DNA]</scope>
    <source>
        <strain evidence="14 15">DSM 27648</strain>
    </source>
</reference>
<keyword evidence="7 10" id="KW-0560">Oxidoreductase</keyword>
<evidence type="ECO:0000256" key="2">
    <source>
        <dbReference type="ARBA" id="ARBA00012513"/>
    </source>
</evidence>
<dbReference type="GO" id="GO:0004674">
    <property type="term" value="F:protein serine/threonine kinase activity"/>
    <property type="evidence" value="ECO:0007669"/>
    <property type="project" value="UniProtKB-KW"/>
</dbReference>
<dbReference type="InterPro" id="IPR016162">
    <property type="entry name" value="Ald_DH_N"/>
</dbReference>
<dbReference type="Gene3D" id="3.40.605.10">
    <property type="entry name" value="Aldehyde Dehydrogenase, Chain A, domain 1"/>
    <property type="match status" value="1"/>
</dbReference>
<feature type="compositionally biased region" description="Low complexity" evidence="11">
    <location>
        <begin position="507"/>
        <end position="541"/>
    </location>
</feature>
<feature type="binding site" evidence="9">
    <location>
        <position position="159"/>
    </location>
    <ligand>
        <name>ATP</name>
        <dbReference type="ChEBI" id="CHEBI:30616"/>
    </ligand>
</feature>
<dbReference type="InterPro" id="IPR011009">
    <property type="entry name" value="Kinase-like_dom_sf"/>
</dbReference>
<dbReference type="KEGG" id="llu:AKJ09_04596"/>
<name>A0A0K1PWN9_9BACT</name>
<protein>
    <recommendedName>
        <fullName evidence="2">non-specific serine/threonine protein kinase</fullName>
        <ecNumber evidence="2">2.7.11.1</ecNumber>
    </recommendedName>
</protein>
<organism evidence="14 15">
    <name type="scientific">Labilithrix luteola</name>
    <dbReference type="NCBI Taxonomy" id="1391654"/>
    <lineage>
        <taxon>Bacteria</taxon>
        <taxon>Pseudomonadati</taxon>
        <taxon>Myxococcota</taxon>
        <taxon>Polyangia</taxon>
        <taxon>Polyangiales</taxon>
        <taxon>Labilitrichaceae</taxon>
        <taxon>Labilithrix</taxon>
    </lineage>
</organism>